<dbReference type="PANTHER" id="PTHR20857">
    <property type="entry name" value="THIAMINE-PHOSPHATE PYROPHOSPHORYLASE"/>
    <property type="match status" value="1"/>
</dbReference>
<accession>A0ABV6ZY23</accession>
<dbReference type="RefSeq" id="WP_343164595.1">
    <property type="nucleotide sequence ID" value="NZ_JBHRSV010000016.1"/>
</dbReference>
<comment type="pathway">
    <text evidence="1">Cofactor biosynthesis; thiamine diphosphate biosynthesis.</text>
</comment>
<organism evidence="4 5">
    <name type="scientific">Hyphobacterium vulgare</name>
    <dbReference type="NCBI Taxonomy" id="1736751"/>
    <lineage>
        <taxon>Bacteria</taxon>
        <taxon>Pseudomonadati</taxon>
        <taxon>Pseudomonadota</taxon>
        <taxon>Alphaproteobacteria</taxon>
        <taxon>Maricaulales</taxon>
        <taxon>Maricaulaceae</taxon>
        <taxon>Hyphobacterium</taxon>
    </lineage>
</organism>
<name>A0ABV6ZY23_9PROT</name>
<dbReference type="EMBL" id="JBHRSV010000016">
    <property type="protein sequence ID" value="MFC2926283.1"/>
    <property type="molecule type" value="Genomic_DNA"/>
</dbReference>
<keyword evidence="5" id="KW-1185">Reference proteome</keyword>
<evidence type="ECO:0000256" key="1">
    <source>
        <dbReference type="ARBA" id="ARBA00004948"/>
    </source>
</evidence>
<dbReference type="Gene3D" id="3.20.20.70">
    <property type="entry name" value="Aldolase class I"/>
    <property type="match status" value="1"/>
</dbReference>
<keyword evidence="2" id="KW-0784">Thiamine biosynthesis</keyword>
<dbReference type="InterPro" id="IPR022998">
    <property type="entry name" value="ThiamineP_synth_TenI"/>
</dbReference>
<reference evidence="5" key="1">
    <citation type="journal article" date="2019" name="Int. J. Syst. Evol. Microbiol.">
        <title>The Global Catalogue of Microorganisms (GCM) 10K type strain sequencing project: providing services to taxonomists for standard genome sequencing and annotation.</title>
        <authorList>
            <consortium name="The Broad Institute Genomics Platform"/>
            <consortium name="The Broad Institute Genome Sequencing Center for Infectious Disease"/>
            <person name="Wu L."/>
            <person name="Ma J."/>
        </authorList>
    </citation>
    <scope>NUCLEOTIDE SEQUENCE [LARGE SCALE GENOMIC DNA]</scope>
    <source>
        <strain evidence="5">KCTC 52487</strain>
    </source>
</reference>
<dbReference type="Pfam" id="PF02581">
    <property type="entry name" value="TMP-TENI"/>
    <property type="match status" value="1"/>
</dbReference>
<proteinExistence type="predicted"/>
<gene>
    <name evidence="4" type="ORF">ACFOOR_09205</name>
</gene>
<comment type="caution">
    <text evidence="4">The sequence shown here is derived from an EMBL/GenBank/DDBJ whole genome shotgun (WGS) entry which is preliminary data.</text>
</comment>
<dbReference type="CDD" id="cd00564">
    <property type="entry name" value="TMP_TenI"/>
    <property type="match status" value="1"/>
</dbReference>
<dbReference type="SUPFAM" id="SSF51391">
    <property type="entry name" value="Thiamin phosphate synthase"/>
    <property type="match status" value="1"/>
</dbReference>
<protein>
    <submittedName>
        <fullName evidence="4">Thiamine phosphate synthase</fullName>
    </submittedName>
</protein>
<dbReference type="PANTHER" id="PTHR20857:SF15">
    <property type="entry name" value="THIAMINE-PHOSPHATE SYNTHASE"/>
    <property type="match status" value="1"/>
</dbReference>
<evidence type="ECO:0000313" key="5">
    <source>
        <dbReference type="Proteomes" id="UP001595379"/>
    </source>
</evidence>
<dbReference type="InterPro" id="IPR036206">
    <property type="entry name" value="ThiamineP_synth_sf"/>
</dbReference>
<evidence type="ECO:0000259" key="3">
    <source>
        <dbReference type="Pfam" id="PF02581"/>
    </source>
</evidence>
<sequence>MTGGWYDAGRALARAAARVARRTPGPLPPLIVLTDPRRYPDIEAFAESVPSRSVLVHRHFGRPEAAREAHALRRIADRKGLILLIAADPALALQCGADGVHWPERLAGQVRLRHPAGMWLTLSAHSRAAAERAARLGADAVLLSPVFPTLSPGAGRSLGLWTAGAIARSVAAPVYALGGITPERARRLTNLGFSGIAAVSAAQ</sequence>
<dbReference type="InterPro" id="IPR013785">
    <property type="entry name" value="Aldolase_TIM"/>
</dbReference>
<dbReference type="Proteomes" id="UP001595379">
    <property type="component" value="Unassembled WGS sequence"/>
</dbReference>
<evidence type="ECO:0000256" key="2">
    <source>
        <dbReference type="ARBA" id="ARBA00022977"/>
    </source>
</evidence>
<evidence type="ECO:0000313" key="4">
    <source>
        <dbReference type="EMBL" id="MFC2926283.1"/>
    </source>
</evidence>
<feature type="domain" description="Thiamine phosphate synthase/TenI" evidence="3">
    <location>
        <begin position="62"/>
        <end position="201"/>
    </location>
</feature>